<evidence type="ECO:0000313" key="2">
    <source>
        <dbReference type="EMBL" id="MBU3853801.1"/>
    </source>
</evidence>
<evidence type="ECO:0000313" key="3">
    <source>
        <dbReference type="Proteomes" id="UP000823865"/>
    </source>
</evidence>
<dbReference type="InterPro" id="IPR007359">
    <property type="entry name" value="SigmaE_reg_RseC_MucC"/>
</dbReference>
<dbReference type="PANTHER" id="PTHR35867">
    <property type="entry name" value="PROTEIN RSEC"/>
    <property type="match status" value="1"/>
</dbReference>
<keyword evidence="1" id="KW-0812">Transmembrane</keyword>
<dbReference type="Proteomes" id="UP000823865">
    <property type="component" value="Unassembled WGS sequence"/>
</dbReference>
<feature type="transmembrane region" description="Helical" evidence="1">
    <location>
        <begin position="103"/>
        <end position="123"/>
    </location>
</feature>
<dbReference type="PANTHER" id="PTHR35867:SF1">
    <property type="entry name" value="PROTEIN RSEC"/>
    <property type="match status" value="1"/>
</dbReference>
<evidence type="ECO:0000256" key="1">
    <source>
        <dbReference type="SAM" id="Phobius"/>
    </source>
</evidence>
<sequence>MSTIITHKGRVKQIDNTRIQVQIMQASACSACEAKSLCHSAESKEKMIEVHTADAADFKVGQEVMLVGTLSQGLKAVVYAYVIPLILMLVVLFLSLLRGMDEALSALLSIGVLIPYYLVIYLLRHHLTRKFSFTLKHIN</sequence>
<comment type="caution">
    <text evidence="2">The sequence shown here is derived from an EMBL/GenBank/DDBJ whole genome shotgun (WGS) entry which is preliminary data.</text>
</comment>
<reference evidence="2" key="1">
    <citation type="journal article" date="2021" name="PeerJ">
        <title>Extensive microbial diversity within the chicken gut microbiome revealed by metagenomics and culture.</title>
        <authorList>
            <person name="Gilroy R."/>
            <person name="Ravi A."/>
            <person name="Getino M."/>
            <person name="Pursley I."/>
            <person name="Horton D.L."/>
            <person name="Alikhan N.F."/>
            <person name="Baker D."/>
            <person name="Gharbi K."/>
            <person name="Hall N."/>
            <person name="Watson M."/>
            <person name="Adriaenssens E.M."/>
            <person name="Foster-Nyarko E."/>
            <person name="Jarju S."/>
            <person name="Secka A."/>
            <person name="Antonio M."/>
            <person name="Oren A."/>
            <person name="Chaudhuri R.R."/>
            <person name="La Ragione R."/>
            <person name="Hildebrand F."/>
            <person name="Pallen M.J."/>
        </authorList>
    </citation>
    <scope>NUCLEOTIDE SEQUENCE</scope>
    <source>
        <strain evidence="2">G3-2149</strain>
    </source>
</reference>
<keyword evidence="1" id="KW-0472">Membrane</keyword>
<dbReference type="Pfam" id="PF04246">
    <property type="entry name" value="RseC_MucC"/>
    <property type="match status" value="1"/>
</dbReference>
<feature type="transmembrane region" description="Helical" evidence="1">
    <location>
        <begin position="76"/>
        <end position="97"/>
    </location>
</feature>
<keyword evidence="1" id="KW-1133">Transmembrane helix</keyword>
<dbReference type="EMBL" id="JAHLFU010000177">
    <property type="protein sequence ID" value="MBU3853801.1"/>
    <property type="molecule type" value="Genomic_DNA"/>
</dbReference>
<accession>A0A9E2L775</accession>
<reference evidence="2" key="2">
    <citation type="submission" date="2021-04" db="EMBL/GenBank/DDBJ databases">
        <authorList>
            <person name="Gilroy R."/>
        </authorList>
    </citation>
    <scope>NUCLEOTIDE SEQUENCE</scope>
    <source>
        <strain evidence="2">G3-2149</strain>
    </source>
</reference>
<gene>
    <name evidence="2" type="ORF">H9789_08310</name>
</gene>
<proteinExistence type="predicted"/>
<dbReference type="AlphaFoldDB" id="A0A9E2L775"/>
<protein>
    <submittedName>
        <fullName evidence="2">SoxR reducing system RseC family protein</fullName>
    </submittedName>
</protein>
<name>A0A9E2L775_9BACT</name>
<organism evidence="2 3">
    <name type="scientific">Candidatus Paraprevotella stercoravium</name>
    <dbReference type="NCBI Taxonomy" id="2838725"/>
    <lineage>
        <taxon>Bacteria</taxon>
        <taxon>Pseudomonadati</taxon>
        <taxon>Bacteroidota</taxon>
        <taxon>Bacteroidia</taxon>
        <taxon>Bacteroidales</taxon>
        <taxon>Prevotellaceae</taxon>
        <taxon>Paraprevotella</taxon>
    </lineage>
</organism>